<feature type="region of interest" description="Disordered" evidence="1">
    <location>
        <begin position="1"/>
        <end position="52"/>
    </location>
</feature>
<comment type="caution">
    <text evidence="2">The sequence shown here is derived from an EMBL/GenBank/DDBJ whole genome shotgun (WGS) entry which is preliminary data.</text>
</comment>
<feature type="compositionally biased region" description="Polar residues" evidence="1">
    <location>
        <begin position="1"/>
        <end position="48"/>
    </location>
</feature>
<evidence type="ECO:0000256" key="1">
    <source>
        <dbReference type="SAM" id="MobiDB-lite"/>
    </source>
</evidence>
<evidence type="ECO:0000313" key="2">
    <source>
        <dbReference type="EMBL" id="KAG0446698.1"/>
    </source>
</evidence>
<proteinExistence type="predicted"/>
<accession>A0A835P6D9</accession>
<gene>
    <name evidence="2" type="ORF">HPP92_028714</name>
</gene>
<dbReference type="EMBL" id="JADCNL010000558">
    <property type="protein sequence ID" value="KAG0446698.1"/>
    <property type="molecule type" value="Genomic_DNA"/>
</dbReference>
<protein>
    <submittedName>
        <fullName evidence="2">Uncharacterized protein</fullName>
    </submittedName>
</protein>
<dbReference type="Proteomes" id="UP000636800">
    <property type="component" value="Unassembled WGS sequence"/>
</dbReference>
<organism evidence="2 3">
    <name type="scientific">Vanilla planifolia</name>
    <name type="common">Vanilla</name>
    <dbReference type="NCBI Taxonomy" id="51239"/>
    <lineage>
        <taxon>Eukaryota</taxon>
        <taxon>Viridiplantae</taxon>
        <taxon>Streptophyta</taxon>
        <taxon>Embryophyta</taxon>
        <taxon>Tracheophyta</taxon>
        <taxon>Spermatophyta</taxon>
        <taxon>Magnoliopsida</taxon>
        <taxon>Liliopsida</taxon>
        <taxon>Asparagales</taxon>
        <taxon>Orchidaceae</taxon>
        <taxon>Vanilloideae</taxon>
        <taxon>Vanilleae</taxon>
        <taxon>Vanilla</taxon>
    </lineage>
</organism>
<name>A0A835P6D9_VANPL</name>
<evidence type="ECO:0000313" key="3">
    <source>
        <dbReference type="Proteomes" id="UP000636800"/>
    </source>
</evidence>
<keyword evidence="3" id="KW-1185">Reference proteome</keyword>
<sequence length="162" mass="18032">MQASTSAMPNPQTISPKTTLQSSNSNPSVSQHVEASEPFSSSPSTPLSGNFHVNHMTTARVPSIAIEERSPVLLTATLQTSSPLMFLESDSKKDPSHLNHMKNVSFPPKTIEERPLFQKTVIVEASSQQNTQNNFPRRIFPLRFLRYLILLHNGIILSPFIH</sequence>
<dbReference type="AlphaFoldDB" id="A0A835P6D9"/>
<reference evidence="2 3" key="1">
    <citation type="journal article" date="2020" name="Nat. Food">
        <title>A phased Vanilla planifolia genome enables genetic improvement of flavour and production.</title>
        <authorList>
            <person name="Hasing T."/>
            <person name="Tang H."/>
            <person name="Brym M."/>
            <person name="Khazi F."/>
            <person name="Huang T."/>
            <person name="Chambers A.H."/>
        </authorList>
    </citation>
    <scope>NUCLEOTIDE SEQUENCE [LARGE SCALE GENOMIC DNA]</scope>
    <source>
        <tissue evidence="2">Leaf</tissue>
    </source>
</reference>